<evidence type="ECO:0000259" key="1">
    <source>
        <dbReference type="Pfam" id="PF13579"/>
    </source>
</evidence>
<accession>A0A928Y6E7</accession>
<dbReference type="InterPro" id="IPR050194">
    <property type="entry name" value="Glycosyltransferase_grp1"/>
</dbReference>
<dbReference type="Proteomes" id="UP000710385">
    <property type="component" value="Unassembled WGS sequence"/>
</dbReference>
<reference evidence="2" key="1">
    <citation type="submission" date="2020-05" db="EMBL/GenBank/DDBJ databases">
        <title>High-Quality Genomes of Partial-Nitritation/Anammox System by Hierarchical Clustering Based Hybrid Assembly.</title>
        <authorList>
            <person name="Liu L."/>
            <person name="Wang Y."/>
            <person name="Che Y."/>
            <person name="Chen Y."/>
            <person name="Xia Y."/>
            <person name="Luo R."/>
            <person name="Cheng S.H."/>
            <person name="Zheng C."/>
            <person name="Zhang T."/>
        </authorList>
    </citation>
    <scope>NUCLEOTIDE SEQUENCE</scope>
    <source>
        <strain evidence="2">H1_PAT1</strain>
    </source>
</reference>
<dbReference type="Pfam" id="PF13579">
    <property type="entry name" value="Glyco_trans_4_4"/>
    <property type="match status" value="1"/>
</dbReference>
<comment type="caution">
    <text evidence="2">The sequence shown here is derived from an EMBL/GenBank/DDBJ whole genome shotgun (WGS) entry which is preliminary data.</text>
</comment>
<evidence type="ECO:0000313" key="3">
    <source>
        <dbReference type="Proteomes" id="UP000710385"/>
    </source>
</evidence>
<dbReference type="GO" id="GO:0016757">
    <property type="term" value="F:glycosyltransferase activity"/>
    <property type="evidence" value="ECO:0007669"/>
    <property type="project" value="TreeGrafter"/>
</dbReference>
<dbReference type="PANTHER" id="PTHR45947">
    <property type="entry name" value="SULFOQUINOVOSYL TRANSFERASE SQD2"/>
    <property type="match status" value="1"/>
</dbReference>
<gene>
    <name evidence="2" type="ORF">HS096_03840</name>
</gene>
<organism evidence="2 3">
    <name type="scientific">candidate division WWE3 bacterium</name>
    <dbReference type="NCBI Taxonomy" id="2053526"/>
    <lineage>
        <taxon>Bacteria</taxon>
        <taxon>Katanobacteria</taxon>
    </lineage>
</organism>
<proteinExistence type="predicted"/>
<dbReference type="Pfam" id="PF13692">
    <property type="entry name" value="Glyco_trans_1_4"/>
    <property type="match status" value="1"/>
</dbReference>
<feature type="domain" description="Glycosyltransferase subfamily 4-like N-terminal" evidence="1">
    <location>
        <begin position="15"/>
        <end position="180"/>
    </location>
</feature>
<protein>
    <submittedName>
        <fullName evidence="2">Glycosyltransferase family 4 protein</fullName>
    </submittedName>
</protein>
<dbReference type="CDD" id="cd03801">
    <property type="entry name" value="GT4_PimA-like"/>
    <property type="match status" value="1"/>
</dbReference>
<sequence>MKYLFACGILPPEIGGPSTVVSDLAKTLAGAGHAVTIVTYTERPDPIEGVRIVSIPRGGSALSRYFRFAHALRSAMHDADAVCATDVFSVGIPTRFALMGTTKKFVLRLGGEWRWESAVNRGELVTLAEVWARSLGVRGRMEMLNYRWIMRRAFRIFVTSSLLKEKLQGVAATPIEVIPNLPLTNCEHPVSHTAHQPLRLLYVGRFEPVKNMPFFAKVLATLHERGVPFICSFVGDGSELPKCRDILKDVPGISFFGIRPHAELQKLFAEHDLLILPSLSDICPNSVVEALACGLPCIVTNGHGLPRPLQGAIECDPKNVDDWIRAIQSLTDAKAYRMLFEAVRPVSVPARTLLHAMQAL</sequence>
<name>A0A928Y6E7_UNCKA</name>
<dbReference type="Gene3D" id="3.40.50.2000">
    <property type="entry name" value="Glycogen Phosphorylase B"/>
    <property type="match status" value="2"/>
</dbReference>
<dbReference type="EMBL" id="JABTTY010000001">
    <property type="protein sequence ID" value="MBE7525487.1"/>
    <property type="molecule type" value="Genomic_DNA"/>
</dbReference>
<evidence type="ECO:0000313" key="2">
    <source>
        <dbReference type="EMBL" id="MBE7525487.1"/>
    </source>
</evidence>
<dbReference type="AlphaFoldDB" id="A0A928Y6E7"/>
<dbReference type="SUPFAM" id="SSF53756">
    <property type="entry name" value="UDP-Glycosyltransferase/glycogen phosphorylase"/>
    <property type="match status" value="1"/>
</dbReference>
<dbReference type="PANTHER" id="PTHR45947:SF3">
    <property type="entry name" value="SULFOQUINOVOSYL TRANSFERASE SQD2"/>
    <property type="match status" value="1"/>
</dbReference>
<dbReference type="InterPro" id="IPR028098">
    <property type="entry name" value="Glyco_trans_4-like_N"/>
</dbReference>